<gene>
    <name evidence="4" type="ORF">EJA10_01865</name>
</gene>
<dbReference type="InterPro" id="IPR057252">
    <property type="entry name" value="CoiA_C"/>
</dbReference>
<dbReference type="Proteomes" id="UP000279911">
    <property type="component" value="Unassembled WGS sequence"/>
</dbReference>
<sequence length="417" mass="48689">MKGGALNVLVANRSNGERLSLGASWTKEELVKIRSNDKFHCPQCKEEVILKLGSRKIWHFSHLAGSSCESRYDRESEYHLSGKLQLYNWLIHQGINAELEKYDEQIRQKPDITFEWQNQKYALEFQCSVIPEELFVKRNSAYLENDYIPVWIAAESLIKRKGSFTVSMNQFLYLFLRQPERTWSLPAYCPITKQFVVLHGAIPLSSRKTLTNLQIHPLSTCSINQLINPVAKPFPMLKSWQTENQKIKSRYLMYPGAQNNRFLQDLYLNRLNLLTLPPEIGLPVYSSPFIETPSFIWQAYLYLDVLRHYKAGEVIHYPTIREAFNKRLRTGDILLRNLPASGERTYLYALAEYIFLLTKVTFLTKIDSGTVKVKRELCLHGNYQDAVESAAEFFKRFQNKIEEDFFQRHEKIVQSVK</sequence>
<feature type="domain" description="Competence protein CoiA C-terminal" evidence="3">
    <location>
        <begin position="239"/>
        <end position="378"/>
    </location>
</feature>
<feature type="domain" description="Competence protein CoiA nuclease-like" evidence="1">
    <location>
        <begin position="75"/>
        <end position="229"/>
    </location>
</feature>
<dbReference type="Pfam" id="PF06054">
    <property type="entry name" value="CoiA_nuc"/>
    <property type="match status" value="1"/>
</dbReference>
<dbReference type="InterPro" id="IPR010330">
    <property type="entry name" value="CoiA_nuc"/>
</dbReference>
<evidence type="ECO:0000259" key="1">
    <source>
        <dbReference type="Pfam" id="PF06054"/>
    </source>
</evidence>
<dbReference type="Pfam" id="PF25164">
    <property type="entry name" value="CoiA_N"/>
    <property type="match status" value="1"/>
</dbReference>
<dbReference type="OrthoDB" id="3784230at2"/>
<dbReference type="InterPro" id="IPR021176">
    <property type="entry name" value="Competence-induced_CoiA"/>
</dbReference>
<proteinExistence type="predicted"/>
<dbReference type="PIRSF" id="PIRSF007487">
    <property type="entry name" value="Competence-induced_CoiA_bac"/>
    <property type="match status" value="1"/>
</dbReference>
<evidence type="ECO:0008006" key="6">
    <source>
        <dbReference type="Google" id="ProtNLM"/>
    </source>
</evidence>
<evidence type="ECO:0000313" key="5">
    <source>
        <dbReference type="Proteomes" id="UP000279911"/>
    </source>
</evidence>
<dbReference type="Pfam" id="PF25166">
    <property type="entry name" value="CoiA_C"/>
    <property type="match status" value="1"/>
</dbReference>
<dbReference type="AlphaFoldDB" id="A0A427TZ94"/>
<feature type="domain" description="Competence protein CoiA-like N-terminal" evidence="2">
    <location>
        <begin position="24"/>
        <end position="70"/>
    </location>
</feature>
<organism evidence="4 5">
    <name type="scientific">Mesobacillus subterraneus</name>
    <dbReference type="NCBI Taxonomy" id="285983"/>
    <lineage>
        <taxon>Bacteria</taxon>
        <taxon>Bacillati</taxon>
        <taxon>Bacillota</taxon>
        <taxon>Bacilli</taxon>
        <taxon>Bacillales</taxon>
        <taxon>Bacillaceae</taxon>
        <taxon>Mesobacillus</taxon>
    </lineage>
</organism>
<dbReference type="EMBL" id="RSFW01000002">
    <property type="protein sequence ID" value="RSD29415.1"/>
    <property type="molecule type" value="Genomic_DNA"/>
</dbReference>
<evidence type="ECO:0000259" key="3">
    <source>
        <dbReference type="Pfam" id="PF25166"/>
    </source>
</evidence>
<evidence type="ECO:0000259" key="2">
    <source>
        <dbReference type="Pfam" id="PF25164"/>
    </source>
</evidence>
<dbReference type="InterPro" id="IPR057253">
    <property type="entry name" value="CoiA-like_N"/>
</dbReference>
<name>A0A427TZ94_9BACI</name>
<comment type="caution">
    <text evidence="4">The sequence shown here is derived from an EMBL/GenBank/DDBJ whole genome shotgun (WGS) entry which is preliminary data.</text>
</comment>
<accession>A0A427TZ94</accession>
<protein>
    <recommendedName>
        <fullName evidence="6">Competence protein CoiA</fullName>
    </recommendedName>
</protein>
<reference evidence="5" key="1">
    <citation type="submission" date="2018-12" db="EMBL/GenBank/DDBJ databases">
        <title>Bacillus chawlae sp. nov., Bacillus glennii sp. nov., and Bacillus saganii sp. nov. Isolated from the Vehicle Assembly Building at Kennedy Space Center where the Viking Spacecraft were Assembled.</title>
        <authorList>
            <person name="Seuylemezian A."/>
            <person name="Vaishampayan P."/>
        </authorList>
    </citation>
    <scope>NUCLEOTIDE SEQUENCE [LARGE SCALE GENOMIC DNA]</scope>
    <source>
        <strain evidence="5">DSM 13966</strain>
    </source>
</reference>
<evidence type="ECO:0000313" key="4">
    <source>
        <dbReference type="EMBL" id="RSD29415.1"/>
    </source>
</evidence>